<evidence type="ECO:0000313" key="1">
    <source>
        <dbReference type="EMBL" id="SHI38278.1"/>
    </source>
</evidence>
<organism evidence="1 2">
    <name type="scientific">Algibacter luteus</name>
    <dbReference type="NCBI Taxonomy" id="1178825"/>
    <lineage>
        <taxon>Bacteria</taxon>
        <taxon>Pseudomonadati</taxon>
        <taxon>Bacteroidota</taxon>
        <taxon>Flavobacteriia</taxon>
        <taxon>Flavobacteriales</taxon>
        <taxon>Flavobacteriaceae</taxon>
        <taxon>Algibacter</taxon>
    </lineage>
</organism>
<sequence>MTLDFKLNRHFWFVFMFLFYSFSSFSQSDTRKVKAQFALGVNNPSTNGFVSDFEANTINFPTINLGLQYMLKSPFGAKLDFGFNRFSNINNTPEFKVNYSRINLQVVFDGSSIFNISNKIGTFIHAGPGFSMVKPLGNYGDNNLSYLNVLGGLEVHYGISDKLSIYIDASYIKGFSDNFNPESNGFGSFNGDLLTITIGASISLSGCYYCEND</sequence>
<keyword evidence="2" id="KW-1185">Reference proteome</keyword>
<dbReference type="eggNOG" id="COG2885">
    <property type="taxonomic scope" value="Bacteria"/>
</dbReference>
<accession>A0A1M6APM2</accession>
<dbReference type="EMBL" id="FQYK01000001">
    <property type="protein sequence ID" value="SHI38278.1"/>
    <property type="molecule type" value="Genomic_DNA"/>
</dbReference>
<dbReference type="SUPFAM" id="SSF56925">
    <property type="entry name" value="OMPA-like"/>
    <property type="match status" value="1"/>
</dbReference>
<proteinExistence type="predicted"/>
<dbReference type="OrthoDB" id="1522982at2"/>
<dbReference type="AlphaFoldDB" id="A0A1M6APM2"/>
<gene>
    <name evidence="1" type="ORF">SAMN05216261_0541</name>
</gene>
<protein>
    <submittedName>
        <fullName evidence="1">Outer membrane protein beta-barrel domain-containing protein</fullName>
    </submittedName>
</protein>
<reference evidence="1 2" key="1">
    <citation type="submission" date="2016-11" db="EMBL/GenBank/DDBJ databases">
        <authorList>
            <person name="Jaros S."/>
            <person name="Januszkiewicz K."/>
            <person name="Wedrychowicz H."/>
        </authorList>
    </citation>
    <scope>NUCLEOTIDE SEQUENCE [LARGE SCALE GENOMIC DNA]</scope>
    <source>
        <strain evidence="1 2">CGMCC 1.12213</strain>
    </source>
</reference>
<evidence type="ECO:0000313" key="2">
    <source>
        <dbReference type="Proteomes" id="UP000184396"/>
    </source>
</evidence>
<name>A0A1M6APM2_9FLAO</name>
<dbReference type="RefSeq" id="WP_019386124.1">
    <property type="nucleotide sequence ID" value="NZ_ALIH01000001.1"/>
</dbReference>
<dbReference type="InterPro" id="IPR011250">
    <property type="entry name" value="OMP/PagP_B-barrel"/>
</dbReference>
<dbReference type="STRING" id="1178825.SAMN05216261_0541"/>
<dbReference type="Proteomes" id="UP000184396">
    <property type="component" value="Unassembled WGS sequence"/>
</dbReference>